<dbReference type="InterPro" id="IPR037066">
    <property type="entry name" value="Plug_dom_sf"/>
</dbReference>
<dbReference type="SUPFAM" id="SSF56935">
    <property type="entry name" value="Porins"/>
    <property type="match status" value="1"/>
</dbReference>
<evidence type="ECO:0000313" key="1">
    <source>
        <dbReference type="EMBL" id="KAA6349503.1"/>
    </source>
</evidence>
<dbReference type="InterPro" id="IPR023997">
    <property type="entry name" value="TonB-dep_OMP_SusC/RagA_CS"/>
</dbReference>
<comment type="caution">
    <text evidence="1">The sequence shown here is derived from an EMBL/GenBank/DDBJ whole genome shotgun (WGS) entry which is preliminary data.</text>
</comment>
<organism evidence="1">
    <name type="scientific">termite gut metagenome</name>
    <dbReference type="NCBI Taxonomy" id="433724"/>
    <lineage>
        <taxon>unclassified sequences</taxon>
        <taxon>metagenomes</taxon>
        <taxon>organismal metagenomes</taxon>
    </lineage>
</organism>
<reference evidence="1" key="1">
    <citation type="submission" date="2019-03" db="EMBL/GenBank/DDBJ databases">
        <title>Single cell metagenomics reveals metabolic interactions within the superorganism composed of flagellate Streblomastix strix and complex community of Bacteroidetes bacteria on its surface.</title>
        <authorList>
            <person name="Treitli S.C."/>
            <person name="Kolisko M."/>
            <person name="Husnik F."/>
            <person name="Keeling P."/>
            <person name="Hampl V."/>
        </authorList>
    </citation>
    <scope>NUCLEOTIDE SEQUENCE</scope>
    <source>
        <strain evidence="1">STM</strain>
    </source>
</reference>
<dbReference type="EMBL" id="SNRY01000046">
    <property type="protein sequence ID" value="KAA6349503.1"/>
    <property type="molecule type" value="Genomic_DNA"/>
</dbReference>
<dbReference type="AlphaFoldDB" id="A0A5J4SW18"/>
<proteinExistence type="predicted"/>
<protein>
    <submittedName>
        <fullName evidence="1">TonB-dependent receptor SusC</fullName>
    </submittedName>
</protein>
<dbReference type="NCBIfam" id="TIGR04057">
    <property type="entry name" value="SusC_RagA_signa"/>
    <property type="match status" value="1"/>
</dbReference>
<sequence>MIESISVLKDAAAAIYGSRSATGVIFVKTKRGQISKPKISYNGQFGYTDEFYRSKMMDSYNFGRTWNAIRTADPTGTYDKRKDLFQADELAAMQTLNYDLLDKYWSSGLTQKHAINVSGGSESATYFASISYITQDGNLGKIDYNRWNYRAGVDAKINKWTKASLQVSGDYGDKTKAYIKVGGEDPEKDYITLLTRPRYIPEFAGDLPIAGYGITNGRIEQTQEYNYTVVQNLGNFSKSKPQNMTINGALEYDFGWSKILKGLKFKATYSKSIGTTEDNQYGSDYTLYKFADSGRGGSGNHLYMDTEGYPLNFNGMTTFLYPMVISFDG</sequence>
<keyword evidence="1" id="KW-0675">Receptor</keyword>
<accession>A0A5J4SW18</accession>
<name>A0A5J4SW18_9ZZZZ</name>
<dbReference type="Gene3D" id="2.170.130.10">
    <property type="entry name" value="TonB-dependent receptor, plug domain"/>
    <property type="match status" value="1"/>
</dbReference>
<gene>
    <name evidence="1" type="ORF">EZS27_003100</name>
</gene>